<dbReference type="InterPro" id="IPR013320">
    <property type="entry name" value="ConA-like_dom_sf"/>
</dbReference>
<proteinExistence type="inferred from homology"/>
<name>A0AAD5PCA5_9FUNG</name>
<sequence length="289" mass="33387">MYYFLKPFVKVDTFYHLPLLLLSSLFLVLVYGSPVLHENIVSQHCDQRYNKTLGNYELHNNILDSAKGYGTQCIEGEAKGKDGISWKTAWSWKDSSTFKSFPHIEYIWDEGQAFYFNNIKSIPFTWDWSYEDVPAPINTGKDDDKKGGKAKEDEPLKATVSFELLTYSLETRQVDFQIRIWFGLFGDVDTLGEEVVGTPTFKHEDGIEWKLYKGANNKLTIFTLVPKDKEEIVSLYHDDALPYYNYLVEHGHIPWDAPKGLFKIRAGSQTYAGSKKQFITHFFSINLEQ</sequence>
<dbReference type="PANTHER" id="PTHR34002">
    <property type="entry name" value="BLR1656 PROTEIN"/>
    <property type="match status" value="1"/>
</dbReference>
<dbReference type="GO" id="GO:0000272">
    <property type="term" value="P:polysaccharide catabolic process"/>
    <property type="evidence" value="ECO:0007669"/>
    <property type="project" value="InterPro"/>
</dbReference>
<dbReference type="PANTHER" id="PTHR34002:SF9">
    <property type="entry name" value="XYLOGLUCAN-SPECIFIC ENDO-BETA-1,4-GLUCANASE A"/>
    <property type="match status" value="1"/>
</dbReference>
<reference evidence="2" key="1">
    <citation type="journal article" date="2022" name="IScience">
        <title>Evolution of zygomycete secretomes and the origins of terrestrial fungal ecologies.</title>
        <authorList>
            <person name="Chang Y."/>
            <person name="Wang Y."/>
            <person name="Mondo S."/>
            <person name="Ahrendt S."/>
            <person name="Andreopoulos W."/>
            <person name="Barry K."/>
            <person name="Beard J."/>
            <person name="Benny G.L."/>
            <person name="Blankenship S."/>
            <person name="Bonito G."/>
            <person name="Cuomo C."/>
            <person name="Desiro A."/>
            <person name="Gervers K.A."/>
            <person name="Hundley H."/>
            <person name="Kuo A."/>
            <person name="LaButti K."/>
            <person name="Lang B.F."/>
            <person name="Lipzen A."/>
            <person name="O'Donnell K."/>
            <person name="Pangilinan J."/>
            <person name="Reynolds N."/>
            <person name="Sandor L."/>
            <person name="Smith M.E."/>
            <person name="Tsang A."/>
            <person name="Grigoriev I.V."/>
            <person name="Stajich J.E."/>
            <person name="Spatafora J.W."/>
        </authorList>
    </citation>
    <scope>NUCLEOTIDE SEQUENCE</scope>
    <source>
        <strain evidence="2">RSA 2281</strain>
    </source>
</reference>
<keyword evidence="3" id="KW-1185">Reference proteome</keyword>
<accession>A0AAD5PCA5</accession>
<organism evidence="2 3">
    <name type="scientific">Phascolomyces articulosus</name>
    <dbReference type="NCBI Taxonomy" id="60185"/>
    <lineage>
        <taxon>Eukaryota</taxon>
        <taxon>Fungi</taxon>
        <taxon>Fungi incertae sedis</taxon>
        <taxon>Mucoromycota</taxon>
        <taxon>Mucoromycotina</taxon>
        <taxon>Mucoromycetes</taxon>
        <taxon>Mucorales</taxon>
        <taxon>Lichtheimiaceae</taxon>
        <taxon>Phascolomyces</taxon>
    </lineage>
</organism>
<evidence type="ECO:0000313" key="2">
    <source>
        <dbReference type="EMBL" id="KAI9258221.1"/>
    </source>
</evidence>
<dbReference type="GO" id="GO:0008810">
    <property type="term" value="F:cellulase activity"/>
    <property type="evidence" value="ECO:0007669"/>
    <property type="project" value="InterPro"/>
</dbReference>
<gene>
    <name evidence="2" type="ORF">BDA99DRAFT_539222</name>
</gene>
<protein>
    <submittedName>
        <fullName evidence="2">Concanavalin A-like lectin/glucanase domain-containing protein</fullName>
    </submittedName>
</protein>
<comment type="similarity">
    <text evidence="1">Belongs to the glycosyl hydrolase 12 (cellulase H) family.</text>
</comment>
<dbReference type="Proteomes" id="UP001209540">
    <property type="component" value="Unassembled WGS sequence"/>
</dbReference>
<dbReference type="EMBL" id="JAIXMP010000019">
    <property type="protein sequence ID" value="KAI9258221.1"/>
    <property type="molecule type" value="Genomic_DNA"/>
</dbReference>
<evidence type="ECO:0000313" key="3">
    <source>
        <dbReference type="Proteomes" id="UP001209540"/>
    </source>
</evidence>
<reference evidence="2" key="2">
    <citation type="submission" date="2023-02" db="EMBL/GenBank/DDBJ databases">
        <authorList>
            <consortium name="DOE Joint Genome Institute"/>
            <person name="Mondo S.J."/>
            <person name="Chang Y."/>
            <person name="Wang Y."/>
            <person name="Ahrendt S."/>
            <person name="Andreopoulos W."/>
            <person name="Barry K."/>
            <person name="Beard J."/>
            <person name="Benny G.L."/>
            <person name="Blankenship S."/>
            <person name="Bonito G."/>
            <person name="Cuomo C."/>
            <person name="Desiro A."/>
            <person name="Gervers K.A."/>
            <person name="Hundley H."/>
            <person name="Kuo A."/>
            <person name="LaButti K."/>
            <person name="Lang B.F."/>
            <person name="Lipzen A."/>
            <person name="O'Donnell K."/>
            <person name="Pangilinan J."/>
            <person name="Reynolds N."/>
            <person name="Sandor L."/>
            <person name="Smith M.W."/>
            <person name="Tsang A."/>
            <person name="Grigoriev I.V."/>
            <person name="Stajich J.E."/>
            <person name="Spatafora J.W."/>
        </authorList>
    </citation>
    <scope>NUCLEOTIDE SEQUENCE</scope>
    <source>
        <strain evidence="2">RSA 2281</strain>
    </source>
</reference>
<dbReference type="SUPFAM" id="SSF49899">
    <property type="entry name" value="Concanavalin A-like lectins/glucanases"/>
    <property type="match status" value="1"/>
</dbReference>
<evidence type="ECO:0000256" key="1">
    <source>
        <dbReference type="ARBA" id="ARBA00005519"/>
    </source>
</evidence>
<comment type="caution">
    <text evidence="2">The sequence shown here is derived from an EMBL/GenBank/DDBJ whole genome shotgun (WGS) entry which is preliminary data.</text>
</comment>
<dbReference type="InterPro" id="IPR002594">
    <property type="entry name" value="GH12"/>
</dbReference>
<dbReference type="InterPro" id="IPR013319">
    <property type="entry name" value="GH11/12"/>
</dbReference>
<dbReference type="Gene3D" id="2.60.120.180">
    <property type="match status" value="1"/>
</dbReference>
<dbReference type="AlphaFoldDB" id="A0AAD5PCA5"/>